<dbReference type="InterPro" id="IPR035996">
    <property type="entry name" value="4pyrrol_Methylase_sf"/>
</dbReference>
<dbReference type="UniPathway" id="UPA00148"/>
<dbReference type="PANTHER" id="PTHR43182">
    <property type="entry name" value="COBALT-PRECORRIN-6B C(15)-METHYLTRANSFERASE (DECARBOXYLATING)"/>
    <property type="match status" value="1"/>
</dbReference>
<dbReference type="SUPFAM" id="SSF53790">
    <property type="entry name" value="Tetrapyrrole methylase"/>
    <property type="match status" value="1"/>
</dbReference>
<evidence type="ECO:0000256" key="4">
    <source>
        <dbReference type="ARBA" id="ARBA00022679"/>
    </source>
</evidence>
<dbReference type="InterPro" id="IPR014008">
    <property type="entry name" value="Cbl_synth_MTase_CbiT"/>
</dbReference>
<dbReference type="Pfam" id="PF00590">
    <property type="entry name" value="TP_methylase"/>
    <property type="match status" value="1"/>
</dbReference>
<dbReference type="PANTHER" id="PTHR43182:SF1">
    <property type="entry name" value="COBALT-PRECORRIN-7 C(5)-METHYLTRANSFERASE"/>
    <property type="match status" value="1"/>
</dbReference>
<dbReference type="Gene3D" id="3.40.1010.10">
    <property type="entry name" value="Cobalt-precorrin-4 Transmethylase, Domain 1"/>
    <property type="match status" value="1"/>
</dbReference>
<dbReference type="InterPro" id="IPR014776">
    <property type="entry name" value="4pyrrole_Mease_sub2"/>
</dbReference>
<accession>A0A0M2PY76</accession>
<dbReference type="NCBIfam" id="TIGR02467">
    <property type="entry name" value="CbiE"/>
    <property type="match status" value="1"/>
</dbReference>
<dbReference type="Gene3D" id="3.30.950.10">
    <property type="entry name" value="Methyltransferase, Cobalt-precorrin-4 Transmethylase, Domain 2"/>
    <property type="match status" value="1"/>
</dbReference>
<dbReference type="GO" id="GO:0032259">
    <property type="term" value="P:methylation"/>
    <property type="evidence" value="ECO:0007669"/>
    <property type="project" value="UniProtKB-KW"/>
</dbReference>
<keyword evidence="8" id="KW-1185">Reference proteome</keyword>
<gene>
    <name evidence="7" type="ORF">PROH_16560</name>
</gene>
<protein>
    <recommendedName>
        <fullName evidence="6">Tetrapyrrole methylase domain-containing protein</fullName>
    </recommendedName>
</protein>
<evidence type="ECO:0000313" key="7">
    <source>
        <dbReference type="EMBL" id="KKI99321.1"/>
    </source>
</evidence>
<evidence type="ECO:0000313" key="8">
    <source>
        <dbReference type="Proteomes" id="UP000034681"/>
    </source>
</evidence>
<feature type="domain" description="Tetrapyrrole methylase" evidence="6">
    <location>
        <begin position="4"/>
        <end position="201"/>
    </location>
</feature>
<dbReference type="GO" id="GO:0009236">
    <property type="term" value="P:cobalamin biosynthetic process"/>
    <property type="evidence" value="ECO:0007669"/>
    <property type="project" value="UniProtKB-UniPathway"/>
</dbReference>
<evidence type="ECO:0000256" key="2">
    <source>
        <dbReference type="ARBA" id="ARBA00022573"/>
    </source>
</evidence>
<dbReference type="InterPro" id="IPR000878">
    <property type="entry name" value="4pyrrol_Mease"/>
</dbReference>
<dbReference type="SUPFAM" id="SSF53335">
    <property type="entry name" value="S-adenosyl-L-methionine-dependent methyltransferases"/>
    <property type="match status" value="1"/>
</dbReference>
<dbReference type="EMBL" id="AJTX02000006">
    <property type="protein sequence ID" value="KKI99321.1"/>
    <property type="molecule type" value="Genomic_DNA"/>
</dbReference>
<dbReference type="RefSeq" id="WP_017712853.1">
    <property type="nucleotide sequence ID" value="NZ_KB235937.1"/>
</dbReference>
<keyword evidence="5" id="KW-0949">S-adenosyl-L-methionine</keyword>
<dbReference type="InterPro" id="IPR014777">
    <property type="entry name" value="4pyrrole_Mease_sub1"/>
</dbReference>
<dbReference type="Gene3D" id="3.40.50.150">
    <property type="entry name" value="Vaccinia Virus protein VP39"/>
    <property type="match status" value="1"/>
</dbReference>
<dbReference type="PIRSF" id="PIRSF036428">
    <property type="entry name" value="CobL"/>
    <property type="match status" value="1"/>
</dbReference>
<evidence type="ECO:0000256" key="1">
    <source>
        <dbReference type="ARBA" id="ARBA00004953"/>
    </source>
</evidence>
<proteinExistence type="predicted"/>
<keyword evidence="2" id="KW-0169">Cobalamin biosynthesis</keyword>
<sequence>MGSIHVVGIGLEGAAGLSPAGVALIDGAAIVLGSPRHLALFPHPHQEQWVLGDIAASLDRLSHWHQSEASAWDSSASPAPPYAVVLTSGDPLFFGLGRLLLTTLPPTCLTFHPHLSSLQLAFSRLKLPWQDAHCLSVHGRSLEPLIPLLQRGEPKLAILTDPLHSPGAIAQLILDLDLPQGYQCWVCENLGGADECLTEGPPGDIVGRSFAALSVVVLLKTPDSAQGTEQDPPVWPLLGIPDGAFHCFPDRPGLMTKREVRVQILGELALQPPQVLWDLGAGTGSVAVEVGRLCPDSAIYAVEQTAAGVGLIQRNGDRFGVGNLTVIQAKAPAGLGDLPDPHRIFIGGSGGQLVSILDHCGQRLQPQGRMVLALATLEHQALVQSWLQQSAVGQGYTAQWRSLHLARSASFAQLTRYVPLNPVTLVTLVHA</sequence>
<dbReference type="OrthoDB" id="9780707at2"/>
<dbReference type="InterPro" id="IPR029063">
    <property type="entry name" value="SAM-dependent_MTases_sf"/>
</dbReference>
<comment type="caution">
    <text evidence="7">The sequence shown here is derived from an EMBL/GenBank/DDBJ whole genome shotgun (WGS) entry which is preliminary data.</text>
</comment>
<organism evidence="7 8">
    <name type="scientific">Prochlorothrix hollandica PCC 9006 = CALU 1027</name>
    <dbReference type="NCBI Taxonomy" id="317619"/>
    <lineage>
        <taxon>Bacteria</taxon>
        <taxon>Bacillati</taxon>
        <taxon>Cyanobacteriota</taxon>
        <taxon>Cyanophyceae</taxon>
        <taxon>Prochlorotrichales</taxon>
        <taxon>Prochlorotrichaceae</taxon>
        <taxon>Prochlorothrix</taxon>
    </lineage>
</organism>
<dbReference type="Proteomes" id="UP000034681">
    <property type="component" value="Unassembled WGS sequence"/>
</dbReference>
<dbReference type="InterPro" id="IPR050714">
    <property type="entry name" value="Cobalamin_biosynth_MTase"/>
</dbReference>
<dbReference type="STRING" id="317619.GCA_000332315_02495"/>
<name>A0A0M2PY76_PROHO</name>
<dbReference type="InterPro" id="IPR012818">
    <property type="entry name" value="CbiE"/>
</dbReference>
<reference evidence="7" key="1">
    <citation type="submission" date="2012-04" db="EMBL/GenBank/DDBJ databases">
        <authorList>
            <person name="Borisov I.G."/>
            <person name="Ivanikova N.V."/>
            <person name="Pinevich A.V."/>
        </authorList>
    </citation>
    <scope>NUCLEOTIDE SEQUENCE</scope>
    <source>
        <strain evidence="7">CALU 1027</strain>
    </source>
</reference>
<dbReference type="InterPro" id="IPR006365">
    <property type="entry name" value="Cbl_synth_CobL"/>
</dbReference>
<comment type="pathway">
    <text evidence="1">Cofactor biosynthesis; adenosylcobalamin biosynthesis.</text>
</comment>
<dbReference type="NCBIfam" id="TIGR02469">
    <property type="entry name" value="CbiT"/>
    <property type="match status" value="1"/>
</dbReference>
<dbReference type="eggNOG" id="COG2241">
    <property type="taxonomic scope" value="Bacteria"/>
</dbReference>
<evidence type="ECO:0000259" key="6">
    <source>
        <dbReference type="Pfam" id="PF00590"/>
    </source>
</evidence>
<dbReference type="GO" id="GO:0008276">
    <property type="term" value="F:protein methyltransferase activity"/>
    <property type="evidence" value="ECO:0007669"/>
    <property type="project" value="InterPro"/>
</dbReference>
<dbReference type="AlphaFoldDB" id="A0A0M2PY76"/>
<keyword evidence="4" id="KW-0808">Transferase</keyword>
<keyword evidence="3" id="KW-0489">Methyltransferase</keyword>
<dbReference type="eggNOG" id="COG2242">
    <property type="taxonomic scope" value="Bacteria"/>
</dbReference>
<dbReference type="CDD" id="cd11644">
    <property type="entry name" value="Precorrin-6Y-MT"/>
    <property type="match status" value="1"/>
</dbReference>
<evidence type="ECO:0000256" key="5">
    <source>
        <dbReference type="ARBA" id="ARBA00022691"/>
    </source>
</evidence>
<evidence type="ECO:0000256" key="3">
    <source>
        <dbReference type="ARBA" id="ARBA00022603"/>
    </source>
</evidence>